<dbReference type="Proteomes" id="UP000185696">
    <property type="component" value="Unassembled WGS sequence"/>
</dbReference>
<keyword evidence="4 9" id="KW-0418">Kinase</keyword>
<sequence length="291" mass="28640">MIAVVGSCNVDFVIPVAALPAAGETVLGGDHLRTPGGKGANQSVAAARLGSEVAFVGRVGDDELAPTITTALSAAGVDLTWLGCVPDTPSGIALITVADGGENTIAVSPGANARLGVEDVAEAAGLLAGAEVTLVQLEISLDVVEATVRAAGGLVVLNPAPARGLSRELLSGVDVLVPNRSELGFLAGAPEPVSVDEAVALARGLDRAVVVTLGADGAVVVQGDVVEHVPAVAVEAVDATGAGDAFCGALADGLARGESLVDATGWAVRVAGVSTTRWGAQGGMPTRADLR</sequence>
<dbReference type="EMBL" id="MSIF01000004">
    <property type="protein sequence ID" value="OLF11775.1"/>
    <property type="molecule type" value="Genomic_DNA"/>
</dbReference>
<dbReference type="PANTHER" id="PTHR10584">
    <property type="entry name" value="SUGAR KINASE"/>
    <property type="match status" value="1"/>
</dbReference>
<dbReference type="PANTHER" id="PTHR10584:SF166">
    <property type="entry name" value="RIBOKINASE"/>
    <property type="match status" value="1"/>
</dbReference>
<feature type="binding site" evidence="9">
    <location>
        <position position="138"/>
    </location>
    <ligand>
        <name>substrate</name>
    </ligand>
</feature>
<evidence type="ECO:0000256" key="5">
    <source>
        <dbReference type="ARBA" id="ARBA00022840"/>
    </source>
</evidence>
<dbReference type="InterPro" id="IPR011877">
    <property type="entry name" value="Ribokinase"/>
</dbReference>
<gene>
    <name evidence="9" type="primary">rbsK</name>
    <name evidence="11" type="ORF">BLA60_11915</name>
</gene>
<evidence type="ECO:0000256" key="9">
    <source>
        <dbReference type="HAMAP-Rule" id="MF_01987"/>
    </source>
</evidence>
<evidence type="ECO:0000256" key="8">
    <source>
        <dbReference type="ARBA" id="ARBA00023277"/>
    </source>
</evidence>
<dbReference type="InterPro" id="IPR002139">
    <property type="entry name" value="Ribo/fructo_kinase"/>
</dbReference>
<keyword evidence="2 9" id="KW-0479">Metal-binding</keyword>
<dbReference type="AlphaFoldDB" id="A0A7Z1AZC1"/>
<organism evidence="11 12">
    <name type="scientific">Actinophytocola xinjiangensis</name>
    <dbReference type="NCBI Taxonomy" id="485602"/>
    <lineage>
        <taxon>Bacteria</taxon>
        <taxon>Bacillati</taxon>
        <taxon>Actinomycetota</taxon>
        <taxon>Actinomycetes</taxon>
        <taxon>Pseudonocardiales</taxon>
        <taxon>Pseudonocardiaceae</taxon>
    </lineage>
</organism>
<feature type="binding site" evidence="9">
    <location>
        <position position="279"/>
    </location>
    <ligand>
        <name>K(+)</name>
        <dbReference type="ChEBI" id="CHEBI:29103"/>
    </ligand>
</feature>
<feature type="active site" description="Proton acceptor" evidence="9">
    <location>
        <position position="244"/>
    </location>
</feature>
<protein>
    <recommendedName>
        <fullName evidence="9">Ribokinase</fullName>
        <shortName evidence="9">RK</shortName>
        <ecNumber evidence="9">2.7.1.15</ecNumber>
    </recommendedName>
</protein>
<dbReference type="Gene3D" id="3.40.1190.20">
    <property type="match status" value="1"/>
</dbReference>
<feature type="binding site" evidence="9">
    <location>
        <begin position="243"/>
        <end position="244"/>
    </location>
    <ligand>
        <name>ATP</name>
        <dbReference type="ChEBI" id="CHEBI:30616"/>
    </ligand>
</feature>
<comment type="similarity">
    <text evidence="9">Belongs to the carbohydrate kinase PfkB family. Ribokinase subfamily.</text>
</comment>
<evidence type="ECO:0000313" key="12">
    <source>
        <dbReference type="Proteomes" id="UP000185696"/>
    </source>
</evidence>
<keyword evidence="3 9" id="KW-0547">Nucleotide-binding</keyword>
<accession>A0A7Z1AZC1</accession>
<comment type="caution">
    <text evidence="9">Lacks conserved residue(s) required for the propagation of feature annotation.</text>
</comment>
<feature type="binding site" evidence="9">
    <location>
        <begin position="37"/>
        <end position="41"/>
    </location>
    <ligand>
        <name>substrate</name>
    </ligand>
</feature>
<evidence type="ECO:0000256" key="3">
    <source>
        <dbReference type="ARBA" id="ARBA00022741"/>
    </source>
</evidence>
<comment type="cofactor">
    <cofactor evidence="9">
        <name>Mg(2+)</name>
        <dbReference type="ChEBI" id="CHEBI:18420"/>
    </cofactor>
    <text evidence="9">Requires a divalent cation, most likely magnesium in vivo, as an electrophilic catalyst to aid phosphoryl group transfer. It is the chelate of the metal and the nucleotide that is the actual substrate.</text>
</comment>
<dbReference type="GO" id="GO:0004747">
    <property type="term" value="F:ribokinase activity"/>
    <property type="evidence" value="ECO:0007669"/>
    <property type="project" value="UniProtKB-UniRule"/>
</dbReference>
<feature type="binding site" evidence="9">
    <location>
        <position position="179"/>
    </location>
    <ligand>
        <name>ATP</name>
        <dbReference type="ChEBI" id="CHEBI:30616"/>
    </ligand>
</feature>
<dbReference type="SUPFAM" id="SSF53613">
    <property type="entry name" value="Ribokinase-like"/>
    <property type="match status" value="1"/>
</dbReference>
<dbReference type="InterPro" id="IPR029056">
    <property type="entry name" value="Ribokinase-like"/>
</dbReference>
<name>A0A7Z1AZC1_9PSEU</name>
<keyword evidence="8 9" id="KW-0119">Carbohydrate metabolism</keyword>
<feature type="binding site" evidence="9">
    <location>
        <begin position="212"/>
        <end position="217"/>
    </location>
    <ligand>
        <name>ATP</name>
        <dbReference type="ChEBI" id="CHEBI:30616"/>
    </ligand>
</feature>
<evidence type="ECO:0000259" key="10">
    <source>
        <dbReference type="Pfam" id="PF00294"/>
    </source>
</evidence>
<evidence type="ECO:0000256" key="1">
    <source>
        <dbReference type="ARBA" id="ARBA00022679"/>
    </source>
</evidence>
<dbReference type="OrthoDB" id="9775849at2"/>
<evidence type="ECO:0000256" key="2">
    <source>
        <dbReference type="ARBA" id="ARBA00022723"/>
    </source>
</evidence>
<evidence type="ECO:0000256" key="4">
    <source>
        <dbReference type="ARBA" id="ARBA00022777"/>
    </source>
</evidence>
<dbReference type="CDD" id="cd01174">
    <property type="entry name" value="ribokinase"/>
    <property type="match status" value="1"/>
</dbReference>
<keyword evidence="9" id="KW-0963">Cytoplasm</keyword>
<feature type="binding site" evidence="9">
    <location>
        <begin position="9"/>
        <end position="11"/>
    </location>
    <ligand>
        <name>substrate</name>
    </ligand>
</feature>
<dbReference type="UniPathway" id="UPA00916">
    <property type="reaction ID" value="UER00889"/>
</dbReference>
<comment type="function">
    <text evidence="9">Catalyzes the phosphorylation of ribose at O-5 in a reaction requiring ATP and magnesium. The resulting D-ribose-5-phosphate can then be used either for sythesis of nucleotides, histidine, and tryptophan, or as a component of the pentose phosphate pathway.</text>
</comment>
<evidence type="ECO:0000313" key="11">
    <source>
        <dbReference type="EMBL" id="OLF11775.1"/>
    </source>
</evidence>
<feature type="domain" description="Carbohydrate kinase PfkB" evidence="10">
    <location>
        <begin position="2"/>
        <end position="286"/>
    </location>
</feature>
<keyword evidence="7 9" id="KW-0630">Potassium</keyword>
<comment type="activity regulation">
    <text evidence="9">Activated by a monovalent cation that binds near, but not in, the active site. The most likely occupant of the site in vivo is potassium. Ion binding induces a conformational change that may alter substrate affinity.</text>
</comment>
<keyword evidence="12" id="KW-1185">Reference proteome</keyword>
<keyword evidence="6 9" id="KW-0460">Magnesium</keyword>
<feature type="binding site" evidence="9">
    <location>
        <position position="240"/>
    </location>
    <ligand>
        <name>K(+)</name>
        <dbReference type="ChEBI" id="CHEBI:29103"/>
    </ligand>
</feature>
<dbReference type="GO" id="GO:0046872">
    <property type="term" value="F:metal ion binding"/>
    <property type="evidence" value="ECO:0007669"/>
    <property type="project" value="UniProtKB-KW"/>
</dbReference>
<dbReference type="GO" id="GO:0019303">
    <property type="term" value="P:D-ribose catabolic process"/>
    <property type="evidence" value="ECO:0007669"/>
    <property type="project" value="UniProtKB-UniRule"/>
</dbReference>
<dbReference type="GO" id="GO:0005829">
    <property type="term" value="C:cytosol"/>
    <property type="evidence" value="ECO:0007669"/>
    <property type="project" value="TreeGrafter"/>
</dbReference>
<comment type="catalytic activity">
    <reaction evidence="9">
        <text>D-ribose + ATP = D-ribose 5-phosphate + ADP + H(+)</text>
        <dbReference type="Rhea" id="RHEA:13697"/>
        <dbReference type="ChEBI" id="CHEBI:15378"/>
        <dbReference type="ChEBI" id="CHEBI:30616"/>
        <dbReference type="ChEBI" id="CHEBI:47013"/>
        <dbReference type="ChEBI" id="CHEBI:78346"/>
        <dbReference type="ChEBI" id="CHEBI:456216"/>
        <dbReference type="EC" id="2.7.1.15"/>
    </reaction>
</comment>
<dbReference type="Pfam" id="PF00294">
    <property type="entry name" value="PfkB"/>
    <property type="match status" value="1"/>
</dbReference>
<evidence type="ECO:0000256" key="7">
    <source>
        <dbReference type="ARBA" id="ARBA00022958"/>
    </source>
</evidence>
<comment type="subcellular location">
    <subcellularLocation>
        <location evidence="9">Cytoplasm</location>
    </subcellularLocation>
</comment>
<feature type="binding site" evidence="9">
    <location>
        <position position="274"/>
    </location>
    <ligand>
        <name>K(+)</name>
        <dbReference type="ChEBI" id="CHEBI:29103"/>
    </ligand>
</feature>
<comment type="caution">
    <text evidence="11">The sequence shown here is derived from an EMBL/GenBank/DDBJ whole genome shotgun (WGS) entry which is preliminary data.</text>
</comment>
<keyword evidence="1 9" id="KW-0808">Transferase</keyword>
<dbReference type="PRINTS" id="PR00990">
    <property type="entry name" value="RIBOKINASE"/>
</dbReference>
<dbReference type="HAMAP" id="MF_01987">
    <property type="entry name" value="Ribokinase"/>
    <property type="match status" value="1"/>
</dbReference>
<dbReference type="InterPro" id="IPR011611">
    <property type="entry name" value="PfkB_dom"/>
</dbReference>
<comment type="pathway">
    <text evidence="9">Carbohydrate metabolism; D-ribose degradation; D-ribose 5-phosphate from beta-D-ribopyranose: step 2/2.</text>
</comment>
<feature type="binding site" evidence="9">
    <location>
        <position position="238"/>
    </location>
    <ligand>
        <name>K(+)</name>
        <dbReference type="ChEBI" id="CHEBI:29103"/>
    </ligand>
</feature>
<proteinExistence type="inferred from homology"/>
<reference evidence="11 12" key="1">
    <citation type="submission" date="2016-12" db="EMBL/GenBank/DDBJ databases">
        <title>The draft genome sequence of Actinophytocola xinjiangensis.</title>
        <authorList>
            <person name="Wang W."/>
            <person name="Yuan L."/>
        </authorList>
    </citation>
    <scope>NUCLEOTIDE SEQUENCE [LARGE SCALE GENOMIC DNA]</scope>
    <source>
        <strain evidence="11 12">CGMCC 4.4663</strain>
    </source>
</reference>
<dbReference type="GO" id="GO:0005524">
    <property type="term" value="F:ATP binding"/>
    <property type="evidence" value="ECO:0007669"/>
    <property type="project" value="UniProtKB-UniRule"/>
</dbReference>
<comment type="subunit">
    <text evidence="9">Homodimer.</text>
</comment>
<feature type="binding site" evidence="9">
    <location>
        <position position="244"/>
    </location>
    <ligand>
        <name>substrate</name>
    </ligand>
</feature>
<evidence type="ECO:0000256" key="6">
    <source>
        <dbReference type="ARBA" id="ARBA00022842"/>
    </source>
</evidence>
<dbReference type="EC" id="2.7.1.15" evidence="9"/>
<keyword evidence="5 9" id="KW-0067">ATP-binding</keyword>
<feature type="binding site" evidence="9">
    <location>
        <position position="277"/>
    </location>
    <ligand>
        <name>K(+)</name>
        <dbReference type="ChEBI" id="CHEBI:29103"/>
    </ligand>
</feature>
<dbReference type="RefSeq" id="WP_075133009.1">
    <property type="nucleotide sequence ID" value="NZ_MSIF01000004.1"/>
</dbReference>